<dbReference type="EMBL" id="JAFIMU010000004">
    <property type="protein sequence ID" value="MBN8227237.1"/>
    <property type="molecule type" value="Genomic_DNA"/>
</dbReference>
<dbReference type="Proteomes" id="UP000664052">
    <property type="component" value="Unassembled WGS sequence"/>
</dbReference>
<reference evidence="1 2" key="1">
    <citation type="submission" date="2021-02" db="EMBL/GenBank/DDBJ databases">
        <title>De Novo genome assembly of isolated myxobacteria.</title>
        <authorList>
            <person name="Stevens D.C."/>
        </authorList>
    </citation>
    <scope>NUCLEOTIDE SEQUENCE [LARGE SCALE GENOMIC DNA]</scope>
    <source>
        <strain evidence="1 2">ATCC 29039</strain>
    </source>
</reference>
<sequence>MKKELIRHEFWHRPLDQYAINHALRKGSILLKAAAKIRIQGSVAKPGHPREGRQTPFSGNILYYAQHSVAACCRKCIEYWHGIDSTKQLSDPEQNYLVDLIMKYVEDRMPDLAEHPIKVPPLKKIQTEAP</sequence>
<accession>A0ABS3D989</accession>
<protein>
    <submittedName>
        <fullName evidence="1">DUF4186 family protein</fullName>
    </submittedName>
</protein>
<gene>
    <name evidence="1" type="ORF">JYK02_06895</name>
</gene>
<keyword evidence="2" id="KW-1185">Reference proteome</keyword>
<dbReference type="InterPro" id="IPR020378">
    <property type="entry name" value="DUF4186"/>
</dbReference>
<comment type="caution">
    <text evidence="1">The sequence shown here is derived from an EMBL/GenBank/DDBJ whole genome shotgun (WGS) entry which is preliminary data.</text>
</comment>
<proteinExistence type="predicted"/>
<organism evidence="1 2">
    <name type="scientific">Corallococcus macrosporus</name>
    <dbReference type="NCBI Taxonomy" id="35"/>
    <lineage>
        <taxon>Bacteria</taxon>
        <taxon>Pseudomonadati</taxon>
        <taxon>Myxococcota</taxon>
        <taxon>Myxococcia</taxon>
        <taxon>Myxococcales</taxon>
        <taxon>Cystobacterineae</taxon>
        <taxon>Myxococcaceae</taxon>
        <taxon>Corallococcus</taxon>
    </lineage>
</organism>
<evidence type="ECO:0000313" key="1">
    <source>
        <dbReference type="EMBL" id="MBN8227237.1"/>
    </source>
</evidence>
<name>A0ABS3D989_9BACT</name>
<dbReference type="Pfam" id="PF13811">
    <property type="entry name" value="DUF4186"/>
    <property type="match status" value="1"/>
</dbReference>
<evidence type="ECO:0000313" key="2">
    <source>
        <dbReference type="Proteomes" id="UP000664052"/>
    </source>
</evidence>